<dbReference type="SUPFAM" id="SSF52980">
    <property type="entry name" value="Restriction endonuclease-like"/>
    <property type="match status" value="1"/>
</dbReference>
<evidence type="ECO:0000256" key="1">
    <source>
        <dbReference type="SAM" id="MobiDB-lite"/>
    </source>
</evidence>
<dbReference type="InterPro" id="IPR007569">
    <property type="entry name" value="DUF559"/>
</dbReference>
<keyword evidence="4" id="KW-1185">Reference proteome</keyword>
<dbReference type="EMBL" id="CP032707">
    <property type="protein sequence ID" value="AYG95288.1"/>
    <property type="molecule type" value="Genomic_DNA"/>
</dbReference>
<dbReference type="Pfam" id="PF04480">
    <property type="entry name" value="DUF559"/>
    <property type="match status" value="1"/>
</dbReference>
<organism evidence="3 4">
    <name type="scientific">Brevundimonas naejangsanensis</name>
    <dbReference type="NCBI Taxonomy" id="588932"/>
    <lineage>
        <taxon>Bacteria</taxon>
        <taxon>Pseudomonadati</taxon>
        <taxon>Pseudomonadota</taxon>
        <taxon>Alphaproteobacteria</taxon>
        <taxon>Caulobacterales</taxon>
        <taxon>Caulobacteraceae</taxon>
        <taxon>Brevundimonas</taxon>
    </lineage>
</organism>
<protein>
    <submittedName>
        <fullName evidence="3">DUF559 domain-containing protein</fullName>
    </submittedName>
</protein>
<dbReference type="CDD" id="cd01038">
    <property type="entry name" value="Endonuclease_DUF559"/>
    <property type="match status" value="1"/>
</dbReference>
<dbReference type="InterPro" id="IPR011335">
    <property type="entry name" value="Restrct_endonuc-II-like"/>
</dbReference>
<feature type="region of interest" description="Disordered" evidence="1">
    <location>
        <begin position="38"/>
        <end position="57"/>
    </location>
</feature>
<name>A0A494RFZ2_9CAUL</name>
<dbReference type="PANTHER" id="PTHR38590">
    <property type="entry name" value="BLL0828 PROTEIN"/>
    <property type="match status" value="1"/>
</dbReference>
<reference evidence="3 4" key="1">
    <citation type="submission" date="2018-10" db="EMBL/GenBank/DDBJ databases">
        <title>Complete genome sequence of Brevundimonas naejangsanensis BRV3.</title>
        <authorList>
            <person name="Berrios L."/>
            <person name="Ely B."/>
        </authorList>
    </citation>
    <scope>NUCLEOTIDE SEQUENCE [LARGE SCALE GENOMIC DNA]</scope>
    <source>
        <strain evidence="3 4">BRV3</strain>
    </source>
</reference>
<feature type="region of interest" description="Disordered" evidence="1">
    <location>
        <begin position="1"/>
        <end position="23"/>
    </location>
</feature>
<dbReference type="Gene3D" id="3.40.960.10">
    <property type="entry name" value="VSR Endonuclease"/>
    <property type="match status" value="1"/>
</dbReference>
<dbReference type="OrthoDB" id="9798754at2"/>
<proteinExistence type="predicted"/>
<sequence>MSDHAPFPLDGGRAGDGGVRAAAAGRAREASPCLVLKPFASTPTHPSPIEGEGFERERTSARVVKRAREMRAEPTWTEKKLWERLRALPVRFGRQAPVGPYVADFLCHRAALVVEVDGDVHDRTDVALRDLKRDAWFESQGYFTLRVSTRAVEADMDAVVTRIRNLASNRLGKAV</sequence>
<evidence type="ECO:0000259" key="2">
    <source>
        <dbReference type="Pfam" id="PF04480"/>
    </source>
</evidence>
<accession>A0A494RFZ2</accession>
<evidence type="ECO:0000313" key="4">
    <source>
        <dbReference type="Proteomes" id="UP000276984"/>
    </source>
</evidence>
<feature type="domain" description="DUF559" evidence="2">
    <location>
        <begin position="64"/>
        <end position="164"/>
    </location>
</feature>
<gene>
    <name evidence="3" type="ORF">D8I30_08930</name>
</gene>
<evidence type="ECO:0000313" key="3">
    <source>
        <dbReference type="EMBL" id="AYG95288.1"/>
    </source>
</evidence>
<dbReference type="AlphaFoldDB" id="A0A494RFZ2"/>
<dbReference type="InterPro" id="IPR047216">
    <property type="entry name" value="Endonuclease_DUF559_bact"/>
</dbReference>
<dbReference type="RefSeq" id="WP_121482435.1">
    <property type="nucleotide sequence ID" value="NZ_CP032707.1"/>
</dbReference>
<dbReference type="Proteomes" id="UP000276984">
    <property type="component" value="Chromosome"/>
</dbReference>
<dbReference type="PANTHER" id="PTHR38590:SF1">
    <property type="entry name" value="BLL0828 PROTEIN"/>
    <property type="match status" value="1"/>
</dbReference>